<keyword evidence="3" id="KW-1185">Reference proteome</keyword>
<reference evidence="3" key="1">
    <citation type="journal article" date="2011" name="Nature">
        <title>Genome sequence and analysis of the tuber crop potato.</title>
        <authorList>
            <consortium name="The Potato Genome Sequencing Consortium"/>
        </authorList>
    </citation>
    <scope>NUCLEOTIDE SEQUENCE [LARGE SCALE GENOMIC DNA]</scope>
    <source>
        <strain evidence="3">cv. DM1-3 516 R44</strain>
    </source>
</reference>
<dbReference type="PaxDb" id="4113-PGSC0003DMT400089516"/>
<protein>
    <submittedName>
        <fullName evidence="2">Gag-pol polyprotein</fullName>
    </submittedName>
</protein>
<name>M1DIB8_SOLTU</name>
<feature type="compositionally biased region" description="Basic and acidic residues" evidence="1">
    <location>
        <begin position="113"/>
        <end position="126"/>
    </location>
</feature>
<feature type="compositionally biased region" description="Basic and acidic residues" evidence="1">
    <location>
        <begin position="71"/>
        <end position="83"/>
    </location>
</feature>
<dbReference type="Gramene" id="PGSC0003DMT400089516">
    <property type="protein sequence ID" value="PGSC0003DMT400089516"/>
    <property type="gene ID" value="PGSC0003DMG400039087"/>
</dbReference>
<evidence type="ECO:0000313" key="3">
    <source>
        <dbReference type="Proteomes" id="UP000011115"/>
    </source>
</evidence>
<dbReference type="HOGENOM" id="CLU_043741_4_0_1"/>
<dbReference type="AlphaFoldDB" id="M1DIB8"/>
<evidence type="ECO:0000313" key="2">
    <source>
        <dbReference type="EnsemblPlants" id="PGSC0003DMT400089516"/>
    </source>
</evidence>
<dbReference type="InParanoid" id="M1DIB8"/>
<evidence type="ECO:0000256" key="1">
    <source>
        <dbReference type="SAM" id="MobiDB-lite"/>
    </source>
</evidence>
<accession>M1DIB8</accession>
<proteinExistence type="predicted"/>
<dbReference type="EnsemblPlants" id="PGSC0003DMT400089516">
    <property type="protein sequence ID" value="PGSC0003DMT400089516"/>
    <property type="gene ID" value="PGSC0003DMG400039087"/>
</dbReference>
<feature type="region of interest" description="Disordered" evidence="1">
    <location>
        <begin position="71"/>
        <end position="126"/>
    </location>
</feature>
<sequence>MKEYSLKFTQLSKYAPTLVANSRARMNKFVMGVSGLVEEECRIAMLHHDMDISRLMVYAQQLEETKLSKMNRDMKRARMDEQNQSRSKKMFYNQDSSMVNNDRVSNPKPQRGNRGDSTFERPRCAT</sequence>
<organism evidence="2 3">
    <name type="scientific">Solanum tuberosum</name>
    <name type="common">Potato</name>
    <dbReference type="NCBI Taxonomy" id="4113"/>
    <lineage>
        <taxon>Eukaryota</taxon>
        <taxon>Viridiplantae</taxon>
        <taxon>Streptophyta</taxon>
        <taxon>Embryophyta</taxon>
        <taxon>Tracheophyta</taxon>
        <taxon>Spermatophyta</taxon>
        <taxon>Magnoliopsida</taxon>
        <taxon>eudicotyledons</taxon>
        <taxon>Gunneridae</taxon>
        <taxon>Pentapetalae</taxon>
        <taxon>asterids</taxon>
        <taxon>lamiids</taxon>
        <taxon>Solanales</taxon>
        <taxon>Solanaceae</taxon>
        <taxon>Solanoideae</taxon>
        <taxon>Solaneae</taxon>
        <taxon>Solanum</taxon>
    </lineage>
</organism>
<dbReference type="Proteomes" id="UP000011115">
    <property type="component" value="Unassembled WGS sequence"/>
</dbReference>
<reference evidence="2" key="2">
    <citation type="submission" date="2015-06" db="UniProtKB">
        <authorList>
            <consortium name="EnsemblPlants"/>
        </authorList>
    </citation>
    <scope>IDENTIFICATION</scope>
    <source>
        <strain evidence="2">DM1-3 516 R44</strain>
    </source>
</reference>
<feature type="compositionally biased region" description="Polar residues" evidence="1">
    <location>
        <begin position="93"/>
        <end position="108"/>
    </location>
</feature>